<dbReference type="Proteomes" id="UP001160148">
    <property type="component" value="Unassembled WGS sequence"/>
</dbReference>
<feature type="region of interest" description="Disordered" evidence="1">
    <location>
        <begin position="59"/>
        <end position="101"/>
    </location>
</feature>
<keyword evidence="3" id="KW-1185">Reference proteome</keyword>
<dbReference type="EMBL" id="CARXXK010000002">
    <property type="protein sequence ID" value="CAI6354747.1"/>
    <property type="molecule type" value="Genomic_DNA"/>
</dbReference>
<evidence type="ECO:0000313" key="2">
    <source>
        <dbReference type="EMBL" id="CAI6354747.1"/>
    </source>
</evidence>
<reference evidence="2 3" key="1">
    <citation type="submission" date="2023-01" db="EMBL/GenBank/DDBJ databases">
        <authorList>
            <person name="Whitehead M."/>
        </authorList>
    </citation>
    <scope>NUCLEOTIDE SEQUENCE [LARGE SCALE GENOMIC DNA]</scope>
</reference>
<comment type="caution">
    <text evidence="2">The sequence shown here is derived from an EMBL/GenBank/DDBJ whole genome shotgun (WGS) entry which is preliminary data.</text>
</comment>
<dbReference type="AlphaFoldDB" id="A0AAV0WGH0"/>
<organism evidence="2 3">
    <name type="scientific">Macrosiphum euphorbiae</name>
    <name type="common">potato aphid</name>
    <dbReference type="NCBI Taxonomy" id="13131"/>
    <lineage>
        <taxon>Eukaryota</taxon>
        <taxon>Metazoa</taxon>
        <taxon>Ecdysozoa</taxon>
        <taxon>Arthropoda</taxon>
        <taxon>Hexapoda</taxon>
        <taxon>Insecta</taxon>
        <taxon>Pterygota</taxon>
        <taxon>Neoptera</taxon>
        <taxon>Paraneoptera</taxon>
        <taxon>Hemiptera</taxon>
        <taxon>Sternorrhyncha</taxon>
        <taxon>Aphidomorpha</taxon>
        <taxon>Aphidoidea</taxon>
        <taxon>Aphididae</taxon>
        <taxon>Macrosiphini</taxon>
        <taxon>Macrosiphum</taxon>
    </lineage>
</organism>
<accession>A0AAV0WGH0</accession>
<name>A0AAV0WGH0_9HEMI</name>
<evidence type="ECO:0000256" key="1">
    <source>
        <dbReference type="SAM" id="MobiDB-lite"/>
    </source>
</evidence>
<protein>
    <recommendedName>
        <fullName evidence="4">Protein daughterless</fullName>
    </recommendedName>
</protein>
<gene>
    <name evidence="2" type="ORF">MEUPH1_LOCUS10702</name>
</gene>
<evidence type="ECO:0008006" key="4">
    <source>
        <dbReference type="Google" id="ProtNLM"/>
    </source>
</evidence>
<sequence>MATSDDEPMHLYEVFQNCFNKIANKQPEKSGFQPPYNIENGMAYGNNFASGPETFSPDSPYFPFGNTPRKPLPTTTAGTAVKRKRESIDSPPAEPSEVEVPHHWTTPPSWCVYHFPPAHGWPMTNALNGKGSLVLMNEILIFNGIPIS</sequence>
<proteinExistence type="predicted"/>
<evidence type="ECO:0000313" key="3">
    <source>
        <dbReference type="Proteomes" id="UP001160148"/>
    </source>
</evidence>